<feature type="region of interest" description="Disordered" evidence="6">
    <location>
        <begin position="703"/>
        <end position="723"/>
    </location>
</feature>
<protein>
    <submittedName>
        <fullName evidence="8">Uncharacterized protein</fullName>
    </submittedName>
</protein>
<dbReference type="SUPFAM" id="SSF63393">
    <property type="entry name" value="RNA polymerase subunits"/>
    <property type="match status" value="1"/>
</dbReference>
<keyword evidence="3" id="KW-0862">Zinc</keyword>
<evidence type="ECO:0000313" key="8">
    <source>
        <dbReference type="EMBL" id="KAH0592431.1"/>
    </source>
</evidence>
<dbReference type="GO" id="GO:0003677">
    <property type="term" value="F:DNA binding"/>
    <property type="evidence" value="ECO:0007669"/>
    <property type="project" value="InterPro"/>
</dbReference>
<evidence type="ECO:0000256" key="7">
    <source>
        <dbReference type="SAM" id="SignalP"/>
    </source>
</evidence>
<evidence type="ECO:0000256" key="2">
    <source>
        <dbReference type="ARBA" id="ARBA00022723"/>
    </source>
</evidence>
<evidence type="ECO:0000256" key="3">
    <source>
        <dbReference type="ARBA" id="ARBA00022833"/>
    </source>
</evidence>
<name>A0A9P8M2L4_9HYPO</name>
<sequence length="842" mass="91017">MRYLQLGLAFAGFQCLLVAAVEVVQVGPNANIDHGKIKYTRPGSDFEESFGCAEGSGKGLTFSRDKQYVACCAPGQHLGGSQSTQFQCCGEGHDVAGSDSHGYHCCPTGMSYDGKMCHEGQGKCYLFKMENGQYLGYDSRPGVKAYTAGQDSATHHMGKFRFCKDQNCTRGCAVNPGEGFAILDIHGASNTGAEANNFLDAKPNGGHIGKTPDYSAAGRFTITKWTCGKYCLGGAGNQGVGPTCPSLEPALTFNTLDAQSCLPLTLVEVPCDVRDRRNNCRWDKTPGSCAFMNHYTGISAVRCPFIACFQVALAVSNLTFDWRGYKAAAGLDCRRQRLVLDQTLDCQLTISCDSAMTASSSPVINVDPDGEVFIVIPSPAAPSRLSLTHQDAAGKATSTIATEDDVATEDASTLDTYSPPVHPIHQASEQDGKQSTLRLRVSKKHLAMASTRARTMYQLDCQESTPDADGFLHWEFAPLFDPAAFETVMRIIHGQTTKVPRAVTLDALAEVAAITDDLACHDAVHFVADAWLERLQRAHPTEICPDLYKWILVASVFRQPDCFRSTTRVAIMQCTGSLSPGATPVHPAIIDAIESRRRDLLGELVAEAGLVVQRLSQGGGACTFDCRSMMLGALMQEMRRAGLHSPCSGPGAPLSLPSISLSTALHRMRSFQSPAVYSPQAEVDEGRDWCEGYEPDSVRAPERVRSGEGVVSAPRGREQDEGYDGSATVFKHECCLRRLLEPLIHAMEAKITGLDVHDFSSSKTARTADMPREEYQVPSSGATAVRGNTRDDHASRSVMTYLCGDCGSSVSLGKDALVACPHCAGRVLYKERTKRMVQFEAR</sequence>
<keyword evidence="7" id="KW-0732">Signal</keyword>
<dbReference type="InterPro" id="IPR029040">
    <property type="entry name" value="RPABC4/Spt4"/>
</dbReference>
<dbReference type="SMART" id="SM00659">
    <property type="entry name" value="RPOLCX"/>
    <property type="match status" value="1"/>
</dbReference>
<dbReference type="EMBL" id="JACEFI010000031">
    <property type="protein sequence ID" value="KAH0592431.1"/>
    <property type="molecule type" value="Genomic_DNA"/>
</dbReference>
<dbReference type="AlphaFoldDB" id="A0A9P8M2L4"/>
<dbReference type="Pfam" id="PF03604">
    <property type="entry name" value="Zn_ribbon_RPAB4"/>
    <property type="match status" value="1"/>
</dbReference>
<accession>A0A9P8M2L4</accession>
<dbReference type="Gene3D" id="2.20.28.30">
    <property type="entry name" value="RNA polymerase ii, chain L"/>
    <property type="match status" value="1"/>
</dbReference>
<keyword evidence="9" id="KW-1185">Reference proteome</keyword>
<dbReference type="InterPro" id="IPR006591">
    <property type="entry name" value="RNAP_P/RPABC4"/>
</dbReference>
<dbReference type="GO" id="GO:0005665">
    <property type="term" value="C:RNA polymerase II, core complex"/>
    <property type="evidence" value="ECO:0007669"/>
    <property type="project" value="TreeGrafter"/>
</dbReference>
<evidence type="ECO:0000256" key="4">
    <source>
        <dbReference type="ARBA" id="ARBA00023242"/>
    </source>
</evidence>
<dbReference type="GO" id="GO:0008270">
    <property type="term" value="F:zinc ion binding"/>
    <property type="evidence" value="ECO:0007669"/>
    <property type="project" value="InterPro"/>
</dbReference>
<dbReference type="GO" id="GO:0006351">
    <property type="term" value="P:DNA-templated transcription"/>
    <property type="evidence" value="ECO:0007669"/>
    <property type="project" value="InterPro"/>
</dbReference>
<dbReference type="GO" id="GO:0003899">
    <property type="term" value="F:DNA-directed RNA polymerase activity"/>
    <property type="evidence" value="ECO:0007669"/>
    <property type="project" value="InterPro"/>
</dbReference>
<reference evidence="8 9" key="1">
    <citation type="submission" date="2020-07" db="EMBL/GenBank/DDBJ databases">
        <title>Metarhizium humberi genome.</title>
        <authorList>
            <person name="Lysoe E."/>
        </authorList>
    </citation>
    <scope>NUCLEOTIDE SEQUENCE [LARGE SCALE GENOMIC DNA]</scope>
    <source>
        <strain evidence="8 9">ESALQ1638</strain>
    </source>
</reference>
<evidence type="ECO:0000256" key="1">
    <source>
        <dbReference type="ARBA" id="ARBA00004123"/>
    </source>
</evidence>
<comment type="caution">
    <text evidence="8">The sequence shown here is derived from an EMBL/GenBank/DDBJ whole genome shotgun (WGS) entry which is preliminary data.</text>
</comment>
<keyword evidence="2" id="KW-0479">Metal-binding</keyword>
<dbReference type="GO" id="GO:0005736">
    <property type="term" value="C:RNA polymerase I complex"/>
    <property type="evidence" value="ECO:0007669"/>
    <property type="project" value="TreeGrafter"/>
</dbReference>
<evidence type="ECO:0000256" key="5">
    <source>
        <dbReference type="ARBA" id="ARBA00025770"/>
    </source>
</evidence>
<dbReference type="GO" id="GO:0005666">
    <property type="term" value="C:RNA polymerase III complex"/>
    <property type="evidence" value="ECO:0007669"/>
    <property type="project" value="TreeGrafter"/>
</dbReference>
<comment type="similarity">
    <text evidence="5">Belongs to the archaeal Rpo12/eukaryotic RPC10 RNA polymerase subunit family.</text>
</comment>
<gene>
    <name evidence="8" type="ORF">MHUMG1_09817</name>
</gene>
<dbReference type="InterPro" id="IPR039747">
    <property type="entry name" value="RPABC4"/>
</dbReference>
<feature type="signal peptide" evidence="7">
    <location>
        <begin position="1"/>
        <end position="20"/>
    </location>
</feature>
<organism evidence="8 9">
    <name type="scientific">Metarhizium humberi</name>
    <dbReference type="NCBI Taxonomy" id="2596975"/>
    <lineage>
        <taxon>Eukaryota</taxon>
        <taxon>Fungi</taxon>
        <taxon>Dikarya</taxon>
        <taxon>Ascomycota</taxon>
        <taxon>Pezizomycotina</taxon>
        <taxon>Sordariomycetes</taxon>
        <taxon>Hypocreomycetidae</taxon>
        <taxon>Hypocreales</taxon>
        <taxon>Clavicipitaceae</taxon>
        <taxon>Metarhizium</taxon>
    </lineage>
</organism>
<keyword evidence="4" id="KW-0539">Nucleus</keyword>
<comment type="subcellular location">
    <subcellularLocation>
        <location evidence="1">Nucleus</location>
    </subcellularLocation>
</comment>
<dbReference type="PANTHER" id="PTHR12056">
    <property type="entry name" value="DNA-DIRECTED RNA POLYMERASES I, II, AND III"/>
    <property type="match status" value="1"/>
</dbReference>
<evidence type="ECO:0000313" key="9">
    <source>
        <dbReference type="Proteomes" id="UP000764110"/>
    </source>
</evidence>
<proteinExistence type="inferred from homology"/>
<dbReference type="PANTHER" id="PTHR12056:SF2">
    <property type="entry name" value="GEO11084P1"/>
    <property type="match status" value="1"/>
</dbReference>
<feature type="chain" id="PRO_5040381689" evidence="7">
    <location>
        <begin position="21"/>
        <end position="842"/>
    </location>
</feature>
<evidence type="ECO:0000256" key="6">
    <source>
        <dbReference type="SAM" id="MobiDB-lite"/>
    </source>
</evidence>
<dbReference type="Proteomes" id="UP000764110">
    <property type="component" value="Unassembled WGS sequence"/>
</dbReference>